<dbReference type="EMBL" id="LR796697">
    <property type="protein sequence ID" value="CAB4160480.1"/>
    <property type="molecule type" value="Genomic_DNA"/>
</dbReference>
<protein>
    <submittedName>
        <fullName evidence="1">Uncharacterized protein</fullName>
    </submittedName>
</protein>
<organism evidence="1">
    <name type="scientific">uncultured Caudovirales phage</name>
    <dbReference type="NCBI Taxonomy" id="2100421"/>
    <lineage>
        <taxon>Viruses</taxon>
        <taxon>Duplodnaviria</taxon>
        <taxon>Heunggongvirae</taxon>
        <taxon>Uroviricota</taxon>
        <taxon>Caudoviricetes</taxon>
        <taxon>Peduoviridae</taxon>
        <taxon>Maltschvirus</taxon>
        <taxon>Maltschvirus maltsch</taxon>
    </lineage>
</organism>
<name>A0A6J5NKS3_9CAUD</name>
<reference evidence="1" key="1">
    <citation type="submission" date="2020-04" db="EMBL/GenBank/DDBJ databases">
        <authorList>
            <person name="Chiriac C."/>
            <person name="Salcher M."/>
            <person name="Ghai R."/>
            <person name="Kavagutti S V."/>
        </authorList>
    </citation>
    <scope>NUCLEOTIDE SEQUENCE</scope>
</reference>
<proteinExistence type="predicted"/>
<sequence>MKTQLLCTFAHKSDLNIVIDYIQQSYIIPEQRIFVFSNAEAADNLYCTYNADAGTQRGQNTISIHRKKETNTLYTVNALNEIIRAVNNGVLDKTYMLNWAMYENSFILTDEGGYRIIPLVFFKKISWK</sequence>
<gene>
    <name evidence="1" type="ORF">UFOVP723_219</name>
</gene>
<accession>A0A6J5NKS3</accession>
<evidence type="ECO:0000313" key="1">
    <source>
        <dbReference type="EMBL" id="CAB4160480.1"/>
    </source>
</evidence>